<sequence>MSPACDELHCPTAKPSNWHTTNEIGIRSTVDKLGSGSPRLRATAIEQASPLPSRTLFDAAKRVETSRCAVTVAVTFSMPVATAARNGRA</sequence>
<proteinExistence type="predicted"/>
<accession>A0ABP8P9H3</accession>
<protein>
    <submittedName>
        <fullName evidence="1">Uncharacterized protein</fullName>
    </submittedName>
</protein>
<gene>
    <name evidence="1" type="ORF">GCM10023094_36870</name>
</gene>
<dbReference type="EMBL" id="BAABFB010000059">
    <property type="protein sequence ID" value="GAA4484195.1"/>
    <property type="molecule type" value="Genomic_DNA"/>
</dbReference>
<dbReference type="Proteomes" id="UP001501183">
    <property type="component" value="Unassembled WGS sequence"/>
</dbReference>
<keyword evidence="2" id="KW-1185">Reference proteome</keyword>
<reference evidence="2" key="1">
    <citation type="journal article" date="2019" name="Int. J. Syst. Evol. Microbiol.">
        <title>The Global Catalogue of Microorganisms (GCM) 10K type strain sequencing project: providing services to taxonomists for standard genome sequencing and annotation.</title>
        <authorList>
            <consortium name="The Broad Institute Genomics Platform"/>
            <consortium name="The Broad Institute Genome Sequencing Center for Infectious Disease"/>
            <person name="Wu L."/>
            <person name="Ma J."/>
        </authorList>
    </citation>
    <scope>NUCLEOTIDE SEQUENCE [LARGE SCALE GENOMIC DNA]</scope>
    <source>
        <strain evidence="2">JCM 32206</strain>
    </source>
</reference>
<organism evidence="1 2">
    <name type="scientific">Rhodococcus olei</name>
    <dbReference type="NCBI Taxonomy" id="2161675"/>
    <lineage>
        <taxon>Bacteria</taxon>
        <taxon>Bacillati</taxon>
        <taxon>Actinomycetota</taxon>
        <taxon>Actinomycetes</taxon>
        <taxon>Mycobacteriales</taxon>
        <taxon>Nocardiaceae</taxon>
        <taxon>Rhodococcus</taxon>
    </lineage>
</organism>
<name>A0ABP8P9H3_9NOCA</name>
<comment type="caution">
    <text evidence="1">The sequence shown here is derived from an EMBL/GenBank/DDBJ whole genome shotgun (WGS) entry which is preliminary data.</text>
</comment>
<evidence type="ECO:0000313" key="1">
    <source>
        <dbReference type="EMBL" id="GAA4484195.1"/>
    </source>
</evidence>
<evidence type="ECO:0000313" key="2">
    <source>
        <dbReference type="Proteomes" id="UP001501183"/>
    </source>
</evidence>